<evidence type="ECO:0000259" key="1">
    <source>
        <dbReference type="Pfam" id="PF17919"/>
    </source>
</evidence>
<name>A0A0D7ASF7_9AGAR</name>
<gene>
    <name evidence="2" type="ORF">CYLTODRAFT_460451</name>
</gene>
<dbReference type="EMBL" id="KN881286">
    <property type="protein sequence ID" value="KIY60759.1"/>
    <property type="molecule type" value="Genomic_DNA"/>
</dbReference>
<sequence>MCVQTQHINVREMGDLQCLLEWTDSQQRAFNKLKRHISEEPVLLLPDDHSKFRVEADSLMIALLMLKA</sequence>
<evidence type="ECO:0000313" key="3">
    <source>
        <dbReference type="Proteomes" id="UP000054007"/>
    </source>
</evidence>
<dbReference type="Gene3D" id="3.30.70.270">
    <property type="match status" value="1"/>
</dbReference>
<evidence type="ECO:0000313" key="2">
    <source>
        <dbReference type="EMBL" id="KIY60759.1"/>
    </source>
</evidence>
<dbReference type="AlphaFoldDB" id="A0A0D7ASF7"/>
<dbReference type="Proteomes" id="UP000054007">
    <property type="component" value="Unassembled WGS sequence"/>
</dbReference>
<proteinExistence type="predicted"/>
<dbReference type="SUPFAM" id="SSF56672">
    <property type="entry name" value="DNA/RNA polymerases"/>
    <property type="match status" value="1"/>
</dbReference>
<protein>
    <recommendedName>
        <fullName evidence="1">Reverse transcriptase/retrotransposon-derived protein RNase H-like domain-containing protein</fullName>
    </recommendedName>
</protein>
<feature type="domain" description="Reverse transcriptase/retrotransposon-derived protein RNase H-like" evidence="1">
    <location>
        <begin position="22"/>
        <end position="62"/>
    </location>
</feature>
<dbReference type="InterPro" id="IPR043128">
    <property type="entry name" value="Rev_trsase/Diguanyl_cyclase"/>
</dbReference>
<dbReference type="OrthoDB" id="3341476at2759"/>
<dbReference type="InterPro" id="IPR041577">
    <property type="entry name" value="RT_RNaseH_2"/>
</dbReference>
<reference evidence="2 3" key="1">
    <citation type="journal article" date="2015" name="Fungal Genet. Biol.">
        <title>Evolution of novel wood decay mechanisms in Agaricales revealed by the genome sequences of Fistulina hepatica and Cylindrobasidium torrendii.</title>
        <authorList>
            <person name="Floudas D."/>
            <person name="Held B.W."/>
            <person name="Riley R."/>
            <person name="Nagy L.G."/>
            <person name="Koehler G."/>
            <person name="Ransdell A.S."/>
            <person name="Younus H."/>
            <person name="Chow J."/>
            <person name="Chiniquy J."/>
            <person name="Lipzen A."/>
            <person name="Tritt A."/>
            <person name="Sun H."/>
            <person name="Haridas S."/>
            <person name="LaButti K."/>
            <person name="Ohm R.A."/>
            <person name="Kues U."/>
            <person name="Blanchette R.A."/>
            <person name="Grigoriev I.V."/>
            <person name="Minto R.E."/>
            <person name="Hibbett D.S."/>
        </authorList>
    </citation>
    <scope>NUCLEOTIDE SEQUENCE [LARGE SCALE GENOMIC DNA]</scope>
    <source>
        <strain evidence="2 3">FP15055 ss-10</strain>
    </source>
</reference>
<organism evidence="2 3">
    <name type="scientific">Cylindrobasidium torrendii FP15055 ss-10</name>
    <dbReference type="NCBI Taxonomy" id="1314674"/>
    <lineage>
        <taxon>Eukaryota</taxon>
        <taxon>Fungi</taxon>
        <taxon>Dikarya</taxon>
        <taxon>Basidiomycota</taxon>
        <taxon>Agaricomycotina</taxon>
        <taxon>Agaricomycetes</taxon>
        <taxon>Agaricomycetidae</taxon>
        <taxon>Agaricales</taxon>
        <taxon>Marasmiineae</taxon>
        <taxon>Physalacriaceae</taxon>
        <taxon>Cylindrobasidium</taxon>
    </lineage>
</organism>
<dbReference type="InterPro" id="IPR043502">
    <property type="entry name" value="DNA/RNA_pol_sf"/>
</dbReference>
<accession>A0A0D7ASF7</accession>
<keyword evidence="3" id="KW-1185">Reference proteome</keyword>
<dbReference type="Pfam" id="PF17919">
    <property type="entry name" value="RT_RNaseH_2"/>
    <property type="match status" value="1"/>
</dbReference>